<evidence type="ECO:0000256" key="1">
    <source>
        <dbReference type="SAM" id="MobiDB-lite"/>
    </source>
</evidence>
<accession>A0ABS1CY47</accession>
<protein>
    <submittedName>
        <fullName evidence="2">Uncharacterized protein</fullName>
    </submittedName>
</protein>
<proteinExistence type="predicted"/>
<feature type="compositionally biased region" description="Basic and acidic residues" evidence="1">
    <location>
        <begin position="48"/>
        <end position="59"/>
    </location>
</feature>
<reference evidence="2 3" key="1">
    <citation type="journal article" date="2020" name="Microorganisms">
        <title>Osmotic Adaptation and Compatible Solute Biosynthesis of Phototrophic Bacteria as Revealed from Genome Analyses.</title>
        <authorList>
            <person name="Imhoff J.F."/>
            <person name="Rahn T."/>
            <person name="Kunzel S."/>
            <person name="Keller A."/>
            <person name="Neulinger S.C."/>
        </authorList>
    </citation>
    <scope>NUCLEOTIDE SEQUENCE [LARGE SCALE GENOMIC DNA]</scope>
    <source>
        <strain evidence="2 3">DSM 15382</strain>
    </source>
</reference>
<dbReference type="Proteomes" id="UP000697995">
    <property type="component" value="Unassembled WGS sequence"/>
</dbReference>
<evidence type="ECO:0000313" key="2">
    <source>
        <dbReference type="EMBL" id="MBK1659136.1"/>
    </source>
</evidence>
<organism evidence="2 3">
    <name type="scientific">Paracraurococcus ruber</name>
    <dbReference type="NCBI Taxonomy" id="77675"/>
    <lineage>
        <taxon>Bacteria</taxon>
        <taxon>Pseudomonadati</taxon>
        <taxon>Pseudomonadota</taxon>
        <taxon>Alphaproteobacteria</taxon>
        <taxon>Acetobacterales</taxon>
        <taxon>Roseomonadaceae</taxon>
        <taxon>Paracraurococcus</taxon>
    </lineage>
</organism>
<gene>
    <name evidence="2" type="ORF">CKO45_12920</name>
</gene>
<evidence type="ECO:0000313" key="3">
    <source>
        <dbReference type="Proteomes" id="UP000697995"/>
    </source>
</evidence>
<comment type="caution">
    <text evidence="2">The sequence shown here is derived from an EMBL/GenBank/DDBJ whole genome shotgun (WGS) entry which is preliminary data.</text>
</comment>
<feature type="compositionally biased region" description="Low complexity" evidence="1">
    <location>
        <begin position="31"/>
        <end position="47"/>
    </location>
</feature>
<name>A0ABS1CY47_9PROT</name>
<feature type="region of interest" description="Disordered" evidence="1">
    <location>
        <begin position="31"/>
        <end position="66"/>
    </location>
</feature>
<sequence length="66" mass="7043">MACRLAACDGIAVPRAWPAARRMMARLPARPMMAGDRRASAAASMDRSGGDAMRRRDGLARAQPTS</sequence>
<keyword evidence="3" id="KW-1185">Reference proteome</keyword>
<dbReference type="EMBL" id="NRSG01000085">
    <property type="protein sequence ID" value="MBK1659136.1"/>
    <property type="molecule type" value="Genomic_DNA"/>
</dbReference>